<sequence>MNGHEKNRPKSVPLPDGCRSSDKRSVADLPAASRFDADRLRSGTPAQRGAYERIVRYRLLESLQPFRPIVVGTIPIDIDIEGSDLDIACETSDFDAFARTAEQCFGGLDGFVCKRKPAKSGRGENVVVRFVCDGLPVELYAEAKPVLQQNGYVHMSVEHRLLELHGERLKGEIRRLKREGLKTEPAFARYFRLDGDPYEALLMLSDRTDDQLRKLSFDNRAFIQYV</sequence>
<dbReference type="InterPro" id="IPR025365">
    <property type="entry name" value="DUF4269"/>
</dbReference>
<reference evidence="2 3" key="1">
    <citation type="submission" date="2018-05" db="EMBL/GenBank/DDBJ databases">
        <title>Paenibacillus flagellatus sp. nov., isolated from selenium mineral soil.</title>
        <authorList>
            <person name="Dai X."/>
        </authorList>
    </citation>
    <scope>NUCLEOTIDE SEQUENCE [LARGE SCALE GENOMIC DNA]</scope>
    <source>
        <strain evidence="2 3">DXL2</strain>
    </source>
</reference>
<protein>
    <submittedName>
        <fullName evidence="2">DUF4269 domain-containing protein</fullName>
    </submittedName>
</protein>
<gene>
    <name evidence="2" type="ORF">DLM86_12235</name>
</gene>
<dbReference type="Pfam" id="PF14091">
    <property type="entry name" value="DUF4269"/>
    <property type="match status" value="1"/>
</dbReference>
<feature type="region of interest" description="Disordered" evidence="1">
    <location>
        <begin position="1"/>
        <end position="26"/>
    </location>
</feature>
<evidence type="ECO:0000313" key="2">
    <source>
        <dbReference type="EMBL" id="PYI54248.1"/>
    </source>
</evidence>
<accession>A0A2V5K4V3</accession>
<dbReference type="Proteomes" id="UP000247476">
    <property type="component" value="Unassembled WGS sequence"/>
</dbReference>
<comment type="caution">
    <text evidence="2">The sequence shown here is derived from an EMBL/GenBank/DDBJ whole genome shotgun (WGS) entry which is preliminary data.</text>
</comment>
<dbReference type="EMBL" id="QJVJ01000005">
    <property type="protein sequence ID" value="PYI54248.1"/>
    <property type="molecule type" value="Genomic_DNA"/>
</dbReference>
<keyword evidence="3" id="KW-1185">Reference proteome</keyword>
<evidence type="ECO:0000313" key="3">
    <source>
        <dbReference type="Proteomes" id="UP000247476"/>
    </source>
</evidence>
<name>A0A2V5K4V3_9BACL</name>
<proteinExistence type="predicted"/>
<organism evidence="2 3">
    <name type="scientific">Paenibacillus flagellatus</name>
    <dbReference type="NCBI Taxonomy" id="2211139"/>
    <lineage>
        <taxon>Bacteria</taxon>
        <taxon>Bacillati</taxon>
        <taxon>Bacillota</taxon>
        <taxon>Bacilli</taxon>
        <taxon>Bacillales</taxon>
        <taxon>Paenibacillaceae</taxon>
        <taxon>Paenibacillus</taxon>
    </lineage>
</organism>
<dbReference type="RefSeq" id="WP_110840309.1">
    <property type="nucleotide sequence ID" value="NZ_QJVJ01000005.1"/>
</dbReference>
<dbReference type="AlphaFoldDB" id="A0A2V5K4V3"/>
<evidence type="ECO:0000256" key="1">
    <source>
        <dbReference type="SAM" id="MobiDB-lite"/>
    </source>
</evidence>
<dbReference type="OrthoDB" id="6402248at2"/>